<comment type="pathway">
    <text evidence="1">Cofactor biosynthesis; tetrahydrofolate biosynthesis; 2-amino-4-hydroxy-6-hydroxymethyl-7,8-dihydropteridine diphosphate from 7,8-dihydroneopterin triphosphate: step 3/4.</text>
</comment>
<name>A0A5D5ANQ8_9EURY</name>
<gene>
    <name evidence="1" type="primary">mptD</name>
    <name evidence="3" type="ORF">FYC77_06475</name>
</gene>
<feature type="binding site" evidence="1">
    <location>
        <position position="112"/>
    </location>
    <ligand>
        <name>substrate</name>
    </ligand>
</feature>
<dbReference type="HAMAP" id="MF_02130">
    <property type="entry name" value="DHNA_arch"/>
    <property type="match status" value="1"/>
</dbReference>
<feature type="domain" description="Dihydroneopterin aldolase MtpD C-terminal" evidence="2">
    <location>
        <begin position="8"/>
        <end position="115"/>
    </location>
</feature>
<dbReference type="InterPro" id="IPR036839">
    <property type="entry name" value="MptD_sf"/>
</dbReference>
<dbReference type="Gene3D" id="3.30.1300.20">
    <property type="entry name" value="7,8-dihydroneopterin aldolase (MptD)"/>
    <property type="match status" value="1"/>
</dbReference>
<keyword evidence="4" id="KW-1185">Reference proteome</keyword>
<comment type="function">
    <text evidence="1">Catalyzes the conversion of 7,8-dihydroneopterin (H2Neo) to 6-hydroxymethyl-7,8-dihydropterin (6-HMD).</text>
</comment>
<keyword evidence="1" id="KW-0456">Lyase</keyword>
<dbReference type="InterPro" id="IPR027508">
    <property type="entry name" value="DHN_aldolase_MptD"/>
</dbReference>
<keyword evidence="1" id="KW-0289">Folate biosynthesis</keyword>
<evidence type="ECO:0000256" key="1">
    <source>
        <dbReference type="HAMAP-Rule" id="MF_02130"/>
    </source>
</evidence>
<evidence type="ECO:0000313" key="3">
    <source>
        <dbReference type="EMBL" id="TYT62674.1"/>
    </source>
</evidence>
<comment type="catalytic activity">
    <reaction evidence="1">
        <text>7,8-dihydroneopterin = 6-hydroxymethyl-7,8-dihydropterin + glycolaldehyde</text>
        <dbReference type="Rhea" id="RHEA:10540"/>
        <dbReference type="ChEBI" id="CHEBI:17001"/>
        <dbReference type="ChEBI" id="CHEBI:17071"/>
        <dbReference type="ChEBI" id="CHEBI:44841"/>
        <dbReference type="EC" id="4.1.2.25"/>
    </reaction>
</comment>
<comment type="caution">
    <text evidence="3">The sequence shown here is derived from an EMBL/GenBank/DDBJ whole genome shotgun (WGS) entry which is preliminary data.</text>
</comment>
<dbReference type="EC" id="4.1.2.25" evidence="1"/>
<dbReference type="GO" id="GO:0004150">
    <property type="term" value="F:dihydroneopterin aldolase activity"/>
    <property type="evidence" value="ECO:0007669"/>
    <property type="project" value="UniProtKB-UniRule"/>
</dbReference>
<dbReference type="AlphaFoldDB" id="A0A5D5ANQ8"/>
<comment type="similarity">
    <text evidence="1">Belongs to the archaeal dihydroneopterin aldolase family.</text>
</comment>
<dbReference type="Pfam" id="PF04038">
    <property type="entry name" value="DHNA"/>
    <property type="match status" value="1"/>
</dbReference>
<dbReference type="UniPathway" id="UPA00077">
    <property type="reaction ID" value="UER00154"/>
</dbReference>
<proteinExistence type="inferred from homology"/>
<reference evidence="3 4" key="1">
    <citation type="submission" date="2019-08" db="EMBL/GenBank/DDBJ databases">
        <title>Archaea genome.</title>
        <authorList>
            <person name="Kajale S."/>
            <person name="Shouche Y."/>
            <person name="Deshpande N."/>
            <person name="Sharma A."/>
        </authorList>
    </citation>
    <scope>NUCLEOTIDE SEQUENCE [LARGE SCALE GENOMIC DNA]</scope>
    <source>
        <strain evidence="3 4">ESP3B_9</strain>
    </source>
</reference>
<evidence type="ECO:0000313" key="4">
    <source>
        <dbReference type="Proteomes" id="UP000324104"/>
    </source>
</evidence>
<accession>A0A5D5ANQ8</accession>
<evidence type="ECO:0000259" key="2">
    <source>
        <dbReference type="Pfam" id="PF04038"/>
    </source>
</evidence>
<protein>
    <recommendedName>
        <fullName evidence="1">Dihydroneopterin aldolase</fullName>
        <shortName evidence="1">DHNA</shortName>
        <ecNumber evidence="1">4.1.2.25</ecNumber>
    </recommendedName>
    <alternativeName>
        <fullName evidence="1">7,8-dihydroneopterin aldolase</fullName>
    </alternativeName>
</protein>
<dbReference type="RefSeq" id="WP_149080692.1">
    <property type="nucleotide sequence ID" value="NZ_VTAW01000006.1"/>
</dbReference>
<feature type="binding site" evidence="1">
    <location>
        <position position="16"/>
    </location>
    <ligand>
        <name>substrate</name>
    </ligand>
</feature>
<organism evidence="3 4">
    <name type="scientific">Natrialba swarupiae</name>
    <dbReference type="NCBI Taxonomy" id="2448032"/>
    <lineage>
        <taxon>Archaea</taxon>
        <taxon>Methanobacteriati</taxon>
        <taxon>Methanobacteriota</taxon>
        <taxon>Stenosarchaea group</taxon>
        <taxon>Halobacteria</taxon>
        <taxon>Halobacteriales</taxon>
        <taxon>Natrialbaceae</taxon>
        <taxon>Natrialba</taxon>
    </lineage>
</organism>
<sequence>MTDDVTPTDAETACFEAGIKFGSLYHQFAGTPISPASAGSLARAIEDSIENQPHCTAVTVDVREEELEEALAEASAEYTELTGRFLEVEIVVDYEGCEVVTRMEMEDGYPLMRLESVGGRE</sequence>
<dbReference type="SUPFAM" id="SSF143560">
    <property type="entry name" value="MK0786-like"/>
    <property type="match status" value="1"/>
</dbReference>
<dbReference type="Proteomes" id="UP000324104">
    <property type="component" value="Unassembled WGS sequence"/>
</dbReference>
<dbReference type="GO" id="GO:0046654">
    <property type="term" value="P:tetrahydrofolate biosynthetic process"/>
    <property type="evidence" value="ECO:0007669"/>
    <property type="project" value="UniProtKB-UniRule"/>
</dbReference>
<dbReference type="GO" id="GO:0046656">
    <property type="term" value="P:folic acid biosynthetic process"/>
    <property type="evidence" value="ECO:0007669"/>
    <property type="project" value="UniProtKB-KW"/>
</dbReference>
<dbReference type="InterPro" id="IPR007181">
    <property type="entry name" value="MtpD_C"/>
</dbReference>
<comment type="subunit">
    <text evidence="1">Homotetramer.</text>
</comment>
<dbReference type="EMBL" id="VTAW01000006">
    <property type="protein sequence ID" value="TYT62674.1"/>
    <property type="molecule type" value="Genomic_DNA"/>
</dbReference>